<dbReference type="InterPro" id="IPR035965">
    <property type="entry name" value="PAS-like_dom_sf"/>
</dbReference>
<dbReference type="SUPFAM" id="SSF47384">
    <property type="entry name" value="Homodimeric domain of signal transducing histidine kinase"/>
    <property type="match status" value="1"/>
</dbReference>
<proteinExistence type="predicted"/>
<dbReference type="Pfam" id="PF00512">
    <property type="entry name" value="HisKA"/>
    <property type="match status" value="1"/>
</dbReference>
<dbReference type="PANTHER" id="PTHR43065">
    <property type="entry name" value="SENSOR HISTIDINE KINASE"/>
    <property type="match status" value="1"/>
</dbReference>
<accession>A0A7W6WB15</accession>
<dbReference type="Proteomes" id="UP000554286">
    <property type="component" value="Unassembled WGS sequence"/>
</dbReference>
<dbReference type="RefSeq" id="WP_184046116.1">
    <property type="nucleotide sequence ID" value="NZ_JACIGK010000021.1"/>
</dbReference>
<protein>
    <recommendedName>
        <fullName evidence="3">histidine kinase</fullName>
        <ecNumber evidence="3">2.7.13.3</ecNumber>
    </recommendedName>
</protein>
<evidence type="ECO:0000256" key="9">
    <source>
        <dbReference type="ARBA" id="ARBA00023012"/>
    </source>
</evidence>
<dbReference type="EMBL" id="JACIGK010000021">
    <property type="protein sequence ID" value="MBB4267077.1"/>
    <property type="molecule type" value="Genomic_DNA"/>
</dbReference>
<keyword evidence="4" id="KW-0597">Phosphoprotein</keyword>
<keyword evidence="10" id="KW-0472">Membrane</keyword>
<feature type="transmembrane region" description="Helical" evidence="10">
    <location>
        <begin position="20"/>
        <end position="40"/>
    </location>
</feature>
<keyword evidence="6" id="KW-0547">Nucleotide-binding</keyword>
<dbReference type="GO" id="GO:0006355">
    <property type="term" value="P:regulation of DNA-templated transcription"/>
    <property type="evidence" value="ECO:0007669"/>
    <property type="project" value="InterPro"/>
</dbReference>
<sequence length="626" mass="67773">MRFAKLFSRLPVRSLRHRLILTSLVVVALPIAIVGMVLEYQGRQALITEKQSKLFALARILDGELGPGFDALLADLPTGWRDREAAIAHLNAKLAHLTDRVAQADSGVGVGYYARRLDAILTYGPSDLYGGTVGRSIDADHPGRRVMATGEPDIEFGSLVRGPVLNAMLPVKREGEVIGYIWANEFTKDVQRQQGVIDQAVIYSSIGGIVVALMLIQFTSRSLSNDVGVIVNGLKAMKRDLHTPIPALRDELGAIVDAINAMAKELLDARSLTENIMASVADGIIAIDVDGNIAAFNPAAEALYAVRAEAVIGQPYHALFVDGTDMVSVLLDTLETGRTHIGVTLTIPRTDPALKITASSSVLRDGDGQRIGAVVVLKDVSERDRLMEQVMQADRLAALGELTAGIAHEIRNPLTSIRGFMQYLSECRTIDDWKEYGPLIIRQVDSLNHIIGELLAFGRPRPPCIGKVLVNRIAEEMAFLARGKSDARIDLDLDADVPEIDADGEALKQALLNLIINALQAIEERPSMDADADAGRSVTIATRRHDADRVMIRVSDTGVGLDPKHLKKVFDPFFSTKAAGTGLGLAMVHRIVNVHNGEITLDSQEGKGTVVTLLLPIERPRTEAPA</sequence>
<dbReference type="GO" id="GO:0000155">
    <property type="term" value="F:phosphorelay sensor kinase activity"/>
    <property type="evidence" value="ECO:0007669"/>
    <property type="project" value="InterPro"/>
</dbReference>
<dbReference type="Gene3D" id="3.30.565.10">
    <property type="entry name" value="Histidine kinase-like ATPase, C-terminal domain"/>
    <property type="match status" value="1"/>
</dbReference>
<name>A0A7W6WB15_9PROT</name>
<dbReference type="AlphaFoldDB" id="A0A7W6WB15"/>
<dbReference type="SMART" id="SM00304">
    <property type="entry name" value="HAMP"/>
    <property type="match status" value="1"/>
</dbReference>
<dbReference type="InterPro" id="IPR004358">
    <property type="entry name" value="Sig_transdc_His_kin-like_C"/>
</dbReference>
<evidence type="ECO:0000256" key="1">
    <source>
        <dbReference type="ARBA" id="ARBA00000085"/>
    </source>
</evidence>
<dbReference type="SMART" id="SM00091">
    <property type="entry name" value="PAS"/>
    <property type="match status" value="1"/>
</dbReference>
<dbReference type="SMART" id="SM00387">
    <property type="entry name" value="HATPase_c"/>
    <property type="match status" value="1"/>
</dbReference>
<dbReference type="Gene3D" id="1.10.287.130">
    <property type="match status" value="1"/>
</dbReference>
<feature type="domain" description="Histidine kinase" evidence="11">
    <location>
        <begin position="405"/>
        <end position="619"/>
    </location>
</feature>
<feature type="domain" description="HAMP" evidence="13">
    <location>
        <begin position="221"/>
        <end position="271"/>
    </location>
</feature>
<reference evidence="14 15" key="1">
    <citation type="submission" date="2020-08" db="EMBL/GenBank/DDBJ databases">
        <title>Genome sequencing of Purple Non-Sulfur Bacteria from various extreme environments.</title>
        <authorList>
            <person name="Mayer M."/>
        </authorList>
    </citation>
    <scope>NUCLEOTIDE SEQUENCE [LARGE SCALE GENOMIC DNA]</scope>
    <source>
        <strain evidence="14 15">JA131</strain>
    </source>
</reference>
<keyword evidence="7 14" id="KW-0418">Kinase</keyword>
<evidence type="ECO:0000256" key="3">
    <source>
        <dbReference type="ARBA" id="ARBA00012438"/>
    </source>
</evidence>
<dbReference type="InterPro" id="IPR036097">
    <property type="entry name" value="HisK_dim/P_sf"/>
</dbReference>
<evidence type="ECO:0000256" key="2">
    <source>
        <dbReference type="ARBA" id="ARBA00004370"/>
    </source>
</evidence>
<dbReference type="CDD" id="cd00082">
    <property type="entry name" value="HisKA"/>
    <property type="match status" value="1"/>
</dbReference>
<dbReference type="SMART" id="SM00388">
    <property type="entry name" value="HisKA"/>
    <property type="match status" value="1"/>
</dbReference>
<evidence type="ECO:0000256" key="10">
    <source>
        <dbReference type="SAM" id="Phobius"/>
    </source>
</evidence>
<feature type="domain" description="PAS" evidence="12">
    <location>
        <begin position="269"/>
        <end position="314"/>
    </location>
</feature>
<dbReference type="EC" id="2.7.13.3" evidence="3"/>
<dbReference type="InterPro" id="IPR005467">
    <property type="entry name" value="His_kinase_dom"/>
</dbReference>
<dbReference type="SUPFAM" id="SSF55785">
    <property type="entry name" value="PYP-like sensor domain (PAS domain)"/>
    <property type="match status" value="1"/>
</dbReference>
<dbReference type="PRINTS" id="PR00344">
    <property type="entry name" value="BCTRLSENSOR"/>
</dbReference>
<organism evidence="14 15">
    <name type="scientific">Roseospira visakhapatnamensis</name>
    <dbReference type="NCBI Taxonomy" id="390880"/>
    <lineage>
        <taxon>Bacteria</taxon>
        <taxon>Pseudomonadati</taxon>
        <taxon>Pseudomonadota</taxon>
        <taxon>Alphaproteobacteria</taxon>
        <taxon>Rhodospirillales</taxon>
        <taxon>Rhodospirillaceae</taxon>
        <taxon>Roseospira</taxon>
    </lineage>
</organism>
<dbReference type="Gene3D" id="6.10.340.10">
    <property type="match status" value="1"/>
</dbReference>
<dbReference type="SUPFAM" id="SSF55874">
    <property type="entry name" value="ATPase domain of HSP90 chaperone/DNA topoisomerase II/histidine kinase"/>
    <property type="match status" value="1"/>
</dbReference>
<evidence type="ECO:0000256" key="7">
    <source>
        <dbReference type="ARBA" id="ARBA00022777"/>
    </source>
</evidence>
<dbReference type="InterPro" id="IPR036890">
    <property type="entry name" value="HATPase_C_sf"/>
</dbReference>
<evidence type="ECO:0000259" key="12">
    <source>
        <dbReference type="PROSITE" id="PS50112"/>
    </source>
</evidence>
<dbReference type="NCBIfam" id="NF008468">
    <property type="entry name" value="PRK11360.1"/>
    <property type="match status" value="1"/>
</dbReference>
<dbReference type="GO" id="GO:0005524">
    <property type="term" value="F:ATP binding"/>
    <property type="evidence" value="ECO:0007669"/>
    <property type="project" value="UniProtKB-KW"/>
</dbReference>
<comment type="subcellular location">
    <subcellularLocation>
        <location evidence="2">Membrane</location>
    </subcellularLocation>
</comment>
<keyword evidence="9" id="KW-0902">Two-component regulatory system</keyword>
<evidence type="ECO:0000256" key="8">
    <source>
        <dbReference type="ARBA" id="ARBA00022840"/>
    </source>
</evidence>
<dbReference type="GO" id="GO:0016020">
    <property type="term" value="C:membrane"/>
    <property type="evidence" value="ECO:0007669"/>
    <property type="project" value="UniProtKB-SubCell"/>
</dbReference>
<keyword evidence="5 14" id="KW-0808">Transferase</keyword>
<dbReference type="PROSITE" id="PS50112">
    <property type="entry name" value="PAS"/>
    <property type="match status" value="1"/>
</dbReference>
<dbReference type="InterPro" id="IPR013767">
    <property type="entry name" value="PAS_fold"/>
</dbReference>
<dbReference type="Pfam" id="PF02518">
    <property type="entry name" value="HATPase_c"/>
    <property type="match status" value="1"/>
</dbReference>
<evidence type="ECO:0000256" key="6">
    <source>
        <dbReference type="ARBA" id="ARBA00022741"/>
    </source>
</evidence>
<comment type="caution">
    <text evidence="14">The sequence shown here is derived from an EMBL/GenBank/DDBJ whole genome shotgun (WGS) entry which is preliminary data.</text>
</comment>
<evidence type="ECO:0000313" key="14">
    <source>
        <dbReference type="EMBL" id="MBB4267077.1"/>
    </source>
</evidence>
<dbReference type="InterPro" id="IPR000014">
    <property type="entry name" value="PAS"/>
</dbReference>
<dbReference type="PROSITE" id="PS50885">
    <property type="entry name" value="HAMP"/>
    <property type="match status" value="1"/>
</dbReference>
<dbReference type="InterPro" id="IPR003660">
    <property type="entry name" value="HAMP_dom"/>
</dbReference>
<keyword evidence="10" id="KW-1133">Transmembrane helix</keyword>
<gene>
    <name evidence="14" type="ORF">GGD89_002718</name>
</gene>
<evidence type="ECO:0000259" key="11">
    <source>
        <dbReference type="PROSITE" id="PS50109"/>
    </source>
</evidence>
<dbReference type="InterPro" id="IPR003661">
    <property type="entry name" value="HisK_dim/P_dom"/>
</dbReference>
<dbReference type="Pfam" id="PF00989">
    <property type="entry name" value="PAS"/>
    <property type="match status" value="1"/>
</dbReference>
<keyword evidence="15" id="KW-1185">Reference proteome</keyword>
<evidence type="ECO:0000313" key="15">
    <source>
        <dbReference type="Proteomes" id="UP000554286"/>
    </source>
</evidence>
<evidence type="ECO:0000256" key="5">
    <source>
        <dbReference type="ARBA" id="ARBA00022679"/>
    </source>
</evidence>
<dbReference type="PROSITE" id="PS50109">
    <property type="entry name" value="HIS_KIN"/>
    <property type="match status" value="1"/>
</dbReference>
<dbReference type="NCBIfam" id="TIGR00229">
    <property type="entry name" value="sensory_box"/>
    <property type="match status" value="1"/>
</dbReference>
<dbReference type="Gene3D" id="3.30.450.20">
    <property type="entry name" value="PAS domain"/>
    <property type="match status" value="1"/>
</dbReference>
<evidence type="ECO:0000259" key="13">
    <source>
        <dbReference type="PROSITE" id="PS50885"/>
    </source>
</evidence>
<evidence type="ECO:0000256" key="4">
    <source>
        <dbReference type="ARBA" id="ARBA00022553"/>
    </source>
</evidence>
<keyword evidence="8" id="KW-0067">ATP-binding</keyword>
<dbReference type="PANTHER" id="PTHR43065:SF10">
    <property type="entry name" value="PEROXIDE STRESS-ACTIVATED HISTIDINE KINASE MAK3"/>
    <property type="match status" value="1"/>
</dbReference>
<dbReference type="CDD" id="cd00130">
    <property type="entry name" value="PAS"/>
    <property type="match status" value="1"/>
</dbReference>
<keyword evidence="10" id="KW-0812">Transmembrane</keyword>
<dbReference type="InterPro" id="IPR003594">
    <property type="entry name" value="HATPase_dom"/>
</dbReference>
<comment type="catalytic activity">
    <reaction evidence="1">
        <text>ATP + protein L-histidine = ADP + protein N-phospho-L-histidine.</text>
        <dbReference type="EC" id="2.7.13.3"/>
    </reaction>
</comment>